<organism evidence="2 3">
    <name type="scientific">Microbacterium nanhaiense</name>
    <dbReference type="NCBI Taxonomy" id="1301026"/>
    <lineage>
        <taxon>Bacteria</taxon>
        <taxon>Bacillati</taxon>
        <taxon>Actinomycetota</taxon>
        <taxon>Actinomycetes</taxon>
        <taxon>Micrococcales</taxon>
        <taxon>Microbacteriaceae</taxon>
        <taxon>Microbacterium</taxon>
    </lineage>
</organism>
<dbReference type="Pfam" id="PF01872">
    <property type="entry name" value="RibD_C"/>
    <property type="match status" value="1"/>
</dbReference>
<dbReference type="InterPro" id="IPR050765">
    <property type="entry name" value="Riboflavin_Biosynth_HTPR"/>
</dbReference>
<comment type="caution">
    <text evidence="2">The sequence shown here is derived from an EMBL/GenBank/DDBJ whole genome shotgun (WGS) entry which is preliminary data.</text>
</comment>
<protein>
    <submittedName>
        <fullName evidence="2">Deaminase reductase</fullName>
    </submittedName>
</protein>
<evidence type="ECO:0000313" key="3">
    <source>
        <dbReference type="Proteomes" id="UP000638043"/>
    </source>
</evidence>
<dbReference type="EMBL" id="BMMQ01000001">
    <property type="protein sequence ID" value="GGO59730.1"/>
    <property type="molecule type" value="Genomic_DNA"/>
</dbReference>
<evidence type="ECO:0000313" key="2">
    <source>
        <dbReference type="EMBL" id="GGO59730.1"/>
    </source>
</evidence>
<feature type="domain" description="Bacterial bifunctional deaminase-reductase C-terminal" evidence="1">
    <location>
        <begin position="4"/>
        <end position="166"/>
    </location>
</feature>
<reference evidence="3" key="1">
    <citation type="journal article" date="2019" name="Int. J. Syst. Evol. Microbiol.">
        <title>The Global Catalogue of Microorganisms (GCM) 10K type strain sequencing project: providing services to taxonomists for standard genome sequencing and annotation.</title>
        <authorList>
            <consortium name="The Broad Institute Genomics Platform"/>
            <consortium name="The Broad Institute Genome Sequencing Center for Infectious Disease"/>
            <person name="Wu L."/>
            <person name="Ma J."/>
        </authorList>
    </citation>
    <scope>NUCLEOTIDE SEQUENCE [LARGE SCALE GENOMIC DNA]</scope>
    <source>
        <strain evidence="3">CGMCC 4.7181</strain>
    </source>
</reference>
<dbReference type="SUPFAM" id="SSF53597">
    <property type="entry name" value="Dihydrofolate reductase-like"/>
    <property type="match status" value="1"/>
</dbReference>
<keyword evidence="3" id="KW-1185">Reference proteome</keyword>
<sequence>MGRLIYSMIVSQDGYVAGPDGDFSWARPAEDALASVNEEMAGVGTYLYGRRMYDMMAVWETDPAVAAQSAESERFAELWRRTDKIVYSTTLQEPRTSRTELRRTFDPAEVARLKEATAQDLTVDGPTLAAEAIAHGLVDRITLLVCPLTIGGGLSFWPKTRMDLELRRLDRFEGGVIHLGYEVRGLRGGRGVRP</sequence>
<dbReference type="Proteomes" id="UP000638043">
    <property type="component" value="Unassembled WGS sequence"/>
</dbReference>
<gene>
    <name evidence="2" type="ORF">GCM10010910_03400</name>
</gene>
<dbReference type="InterPro" id="IPR024072">
    <property type="entry name" value="DHFR-like_dom_sf"/>
</dbReference>
<dbReference type="Gene3D" id="3.40.430.10">
    <property type="entry name" value="Dihydrofolate Reductase, subunit A"/>
    <property type="match status" value="1"/>
</dbReference>
<accession>A0ABQ2N127</accession>
<dbReference type="PANTHER" id="PTHR38011">
    <property type="entry name" value="DIHYDROFOLATE REDUCTASE FAMILY PROTEIN (AFU_ORTHOLOGUE AFUA_8G06820)"/>
    <property type="match status" value="1"/>
</dbReference>
<proteinExistence type="predicted"/>
<evidence type="ECO:0000259" key="1">
    <source>
        <dbReference type="Pfam" id="PF01872"/>
    </source>
</evidence>
<dbReference type="PANTHER" id="PTHR38011:SF11">
    <property type="entry name" value="2,5-DIAMINO-6-RIBOSYLAMINO-4(3H)-PYRIMIDINONE 5'-PHOSPHATE REDUCTASE"/>
    <property type="match status" value="1"/>
</dbReference>
<dbReference type="InterPro" id="IPR002734">
    <property type="entry name" value="RibDG_C"/>
</dbReference>
<name>A0ABQ2N127_9MICO</name>